<name>A0A2K8SI55_9NOSO</name>
<reference evidence="2 3" key="1">
    <citation type="submission" date="2017-11" db="EMBL/GenBank/DDBJ databases">
        <title>Complete genome of a free-living desiccation-tolerant cyanobacterium and its photosynthetic adaptation to extreme terrestrial habitat.</title>
        <authorList>
            <person name="Shang J."/>
        </authorList>
    </citation>
    <scope>NUCLEOTIDE SEQUENCE [LARGE SCALE GENOMIC DNA]</scope>
    <source>
        <strain evidence="2 3">CCNUN1</strain>
    </source>
</reference>
<feature type="domain" description="DUF3854" evidence="1">
    <location>
        <begin position="225"/>
        <end position="299"/>
    </location>
</feature>
<dbReference type="PANTHER" id="PTHR34985:SF1">
    <property type="entry name" value="SLR0554 PROTEIN"/>
    <property type="match status" value="1"/>
</dbReference>
<dbReference type="InterPro" id="IPR024385">
    <property type="entry name" value="DUF3854"/>
</dbReference>
<dbReference type="EMBL" id="CP024785">
    <property type="protein sequence ID" value="AUB35129.1"/>
    <property type="molecule type" value="Genomic_DNA"/>
</dbReference>
<evidence type="ECO:0000259" key="1">
    <source>
        <dbReference type="Pfam" id="PF12965"/>
    </source>
</evidence>
<evidence type="ECO:0000313" key="2">
    <source>
        <dbReference type="EMBL" id="AUB35129.1"/>
    </source>
</evidence>
<dbReference type="OrthoDB" id="1634048at2"/>
<accession>A0A2K8SI55</accession>
<proteinExistence type="predicted"/>
<organism evidence="2 3">
    <name type="scientific">Nostoc flagelliforme CCNUN1</name>
    <dbReference type="NCBI Taxonomy" id="2038116"/>
    <lineage>
        <taxon>Bacteria</taxon>
        <taxon>Bacillati</taxon>
        <taxon>Cyanobacteriota</taxon>
        <taxon>Cyanophyceae</taxon>
        <taxon>Nostocales</taxon>
        <taxon>Nostocaceae</taxon>
        <taxon>Nostoc</taxon>
    </lineage>
</organism>
<dbReference type="KEGG" id="nfl:COO91_00988"/>
<dbReference type="PANTHER" id="PTHR34985">
    <property type="entry name" value="SLR0554 PROTEIN"/>
    <property type="match status" value="1"/>
</dbReference>
<sequence length="344" mass="39166">MRIIESGSQAKHQQEWLNSGVDEEIFHLNVKSLYRTTPYEYLLYSPKISRRNDGRLRDRDLKKYQHIELGGWWCNGVDPLNNYVLMMWGCFKPDHPRRDRQKVHKLIKYEHPFREETRAFFLLVPNRIWTKVSNRSGIAITEKDLQHPGGFWHWVWRHNVPVTIVEGVKKAGALLTAGYAAIAIPGVNAGYRTPQKEDLGQGAGGRGENLSPMLPAPCSPAYPIGKPSLIPDLKHFATEGRQVNICFDQDNKPETVQRVRTAISRMGRLLVNEGCSLRVIDLPFGQEKGVDDFIVAKGQPAFDALYNNAVALELWEIKLFTLLTYPPAIALNRMALRKAETLID</sequence>
<dbReference type="AlphaFoldDB" id="A0A2K8SI55"/>
<dbReference type="Proteomes" id="UP000232003">
    <property type="component" value="Chromosome"/>
</dbReference>
<dbReference type="Pfam" id="PF12965">
    <property type="entry name" value="DUF3854"/>
    <property type="match status" value="2"/>
</dbReference>
<feature type="domain" description="DUF3854" evidence="1">
    <location>
        <begin position="151"/>
        <end position="198"/>
    </location>
</feature>
<protein>
    <submittedName>
        <fullName evidence="2">DNA primase</fullName>
    </submittedName>
</protein>
<evidence type="ECO:0000313" key="3">
    <source>
        <dbReference type="Proteomes" id="UP000232003"/>
    </source>
</evidence>
<keyword evidence="3" id="KW-1185">Reference proteome</keyword>
<gene>
    <name evidence="2" type="ORF">COO91_00988</name>
</gene>